<reference evidence="2" key="1">
    <citation type="submission" date="2022-08" db="EMBL/GenBank/DDBJ databases">
        <authorList>
            <person name="Gutierrez-Valencia J."/>
        </authorList>
    </citation>
    <scope>NUCLEOTIDE SEQUENCE</scope>
</reference>
<accession>A0AAV0QPN5</accession>
<evidence type="ECO:0000313" key="3">
    <source>
        <dbReference type="Proteomes" id="UP001154282"/>
    </source>
</evidence>
<dbReference type="EMBL" id="CAMGYJ010000010">
    <property type="protein sequence ID" value="CAI0547472.1"/>
    <property type="molecule type" value="Genomic_DNA"/>
</dbReference>
<sequence length="131" mass="14314">MSDVPPSVQGPQPQVPVAPAVVNGNGGGEAVVVAAQPHNGEAAPAPQPPNAPLIIDEEVIDRAKLKSLVWKHFKKIKVNNLWKAKSHYIDNSWSLRSHMLRFIYVPAPHSSDRLASVLVNCMLDWNIDSKV</sequence>
<comment type="caution">
    <text evidence="2">The sequence shown here is derived from an EMBL/GenBank/DDBJ whole genome shotgun (WGS) entry which is preliminary data.</text>
</comment>
<keyword evidence="3" id="KW-1185">Reference proteome</keyword>
<dbReference type="AlphaFoldDB" id="A0AAV0QPN5"/>
<name>A0AAV0QPN5_9ROSI</name>
<evidence type="ECO:0000256" key="1">
    <source>
        <dbReference type="SAM" id="MobiDB-lite"/>
    </source>
</evidence>
<dbReference type="PANTHER" id="PTHR46481">
    <property type="entry name" value="ZINC FINGER BED DOMAIN-CONTAINING PROTEIN 4"/>
    <property type="match status" value="1"/>
</dbReference>
<dbReference type="PANTHER" id="PTHR46481:SF11">
    <property type="entry name" value="ZINC FINGER BED DOMAIN-CONTAINING PROTEIN RICESLEEPER 2-LIKE"/>
    <property type="match status" value="1"/>
</dbReference>
<dbReference type="InterPro" id="IPR052035">
    <property type="entry name" value="ZnF_BED_domain_contain"/>
</dbReference>
<feature type="region of interest" description="Disordered" evidence="1">
    <location>
        <begin position="1"/>
        <end position="22"/>
    </location>
</feature>
<dbReference type="Proteomes" id="UP001154282">
    <property type="component" value="Unassembled WGS sequence"/>
</dbReference>
<gene>
    <name evidence="2" type="ORF">LITE_LOCUS44380</name>
</gene>
<evidence type="ECO:0000313" key="2">
    <source>
        <dbReference type="EMBL" id="CAI0547472.1"/>
    </source>
</evidence>
<proteinExistence type="predicted"/>
<organism evidence="2 3">
    <name type="scientific">Linum tenue</name>
    <dbReference type="NCBI Taxonomy" id="586396"/>
    <lineage>
        <taxon>Eukaryota</taxon>
        <taxon>Viridiplantae</taxon>
        <taxon>Streptophyta</taxon>
        <taxon>Embryophyta</taxon>
        <taxon>Tracheophyta</taxon>
        <taxon>Spermatophyta</taxon>
        <taxon>Magnoliopsida</taxon>
        <taxon>eudicotyledons</taxon>
        <taxon>Gunneridae</taxon>
        <taxon>Pentapetalae</taxon>
        <taxon>rosids</taxon>
        <taxon>fabids</taxon>
        <taxon>Malpighiales</taxon>
        <taxon>Linaceae</taxon>
        <taxon>Linum</taxon>
    </lineage>
</organism>
<protein>
    <submittedName>
        <fullName evidence="2">Uncharacterized protein</fullName>
    </submittedName>
</protein>